<dbReference type="EMBL" id="JANJQO010000119">
    <property type="protein sequence ID" value="KAJ2981646.1"/>
    <property type="molecule type" value="Genomic_DNA"/>
</dbReference>
<protein>
    <submittedName>
        <fullName evidence="1">Uncharacterized protein</fullName>
    </submittedName>
</protein>
<comment type="caution">
    <text evidence="1">The sequence shown here is derived from an EMBL/GenBank/DDBJ whole genome shotgun (WGS) entry which is preliminary data.</text>
</comment>
<sequence length="454" mass="49436">MDPAQKPGHFGEQHLDAVLHPLVKTLVAGPSFPLDQDEKLTALGLQLLGRRISNGRGQSGEDAINYAQNVIISPQDSKSRASSMWTRSCSSINKKALGMFGSATIESAQNGCRALISQYDNNPLSIAHVDKKENFIRNWKHQLVCRSYDTRSVLSVAAFESAALPSSLALLAWTTPEKAVGLGKLSHLSLCDDYSHFTKSEFDVRIKLIALAVGAAFVHGGEAVNALLDGSQLQAQGCGTVATVESIMAWRAVNGCATPYTGALFGARNSAANLVSPMIMMALHDLYDWRNDTAGNNHENGVSAVQGLGFKDPFHVFLEATIHKAVEFPVPALHAISAITLMHFTAARYGAYEYRGTHKEACQSCVELLKEATSQAQLVWNPQQPPRNFAEGDSMRKGAKAFMESQECRESHDGRELIQGSLSWFQYLIQTGEIYLFDLLNRGVHAVDSGASWV</sequence>
<gene>
    <name evidence="1" type="ORF">NQ176_g1896</name>
</gene>
<dbReference type="Proteomes" id="UP001143910">
    <property type="component" value="Unassembled WGS sequence"/>
</dbReference>
<reference evidence="1" key="1">
    <citation type="submission" date="2022-08" db="EMBL/GenBank/DDBJ databases">
        <title>Genome Sequence of Lecanicillium fungicola.</title>
        <authorList>
            <person name="Buettner E."/>
        </authorList>
    </citation>
    <scope>NUCLEOTIDE SEQUENCE</scope>
    <source>
        <strain evidence="1">Babe33</strain>
    </source>
</reference>
<keyword evidence="2" id="KW-1185">Reference proteome</keyword>
<organism evidence="1 2">
    <name type="scientific">Zarea fungicola</name>
    <dbReference type="NCBI Taxonomy" id="93591"/>
    <lineage>
        <taxon>Eukaryota</taxon>
        <taxon>Fungi</taxon>
        <taxon>Dikarya</taxon>
        <taxon>Ascomycota</taxon>
        <taxon>Pezizomycotina</taxon>
        <taxon>Sordariomycetes</taxon>
        <taxon>Hypocreomycetidae</taxon>
        <taxon>Hypocreales</taxon>
        <taxon>Cordycipitaceae</taxon>
        <taxon>Zarea</taxon>
    </lineage>
</organism>
<accession>A0ACC1NS16</accession>
<evidence type="ECO:0000313" key="1">
    <source>
        <dbReference type="EMBL" id="KAJ2981646.1"/>
    </source>
</evidence>
<name>A0ACC1NS16_9HYPO</name>
<evidence type="ECO:0000313" key="2">
    <source>
        <dbReference type="Proteomes" id="UP001143910"/>
    </source>
</evidence>
<proteinExistence type="predicted"/>